<name>A0A9W7L697_9STRA</name>
<dbReference type="OrthoDB" id="10376794at2759"/>
<accession>A0A9W7L697</accession>
<gene>
    <name evidence="1" type="ORF">TrCOL_g2071</name>
</gene>
<dbReference type="EMBL" id="BRYA01000028">
    <property type="protein sequence ID" value="GMI33253.1"/>
    <property type="molecule type" value="Genomic_DNA"/>
</dbReference>
<dbReference type="Proteomes" id="UP001165065">
    <property type="component" value="Unassembled WGS sequence"/>
</dbReference>
<evidence type="ECO:0000313" key="1">
    <source>
        <dbReference type="EMBL" id="GMI33253.1"/>
    </source>
</evidence>
<organism evidence="1 2">
    <name type="scientific">Triparma columacea</name>
    <dbReference type="NCBI Taxonomy" id="722753"/>
    <lineage>
        <taxon>Eukaryota</taxon>
        <taxon>Sar</taxon>
        <taxon>Stramenopiles</taxon>
        <taxon>Ochrophyta</taxon>
        <taxon>Bolidophyceae</taxon>
        <taxon>Parmales</taxon>
        <taxon>Triparmaceae</taxon>
        <taxon>Triparma</taxon>
    </lineage>
</organism>
<comment type="caution">
    <text evidence="1">The sequence shown here is derived from an EMBL/GenBank/DDBJ whole genome shotgun (WGS) entry which is preliminary data.</text>
</comment>
<dbReference type="AlphaFoldDB" id="A0A9W7L697"/>
<keyword evidence="2" id="KW-1185">Reference proteome</keyword>
<protein>
    <submittedName>
        <fullName evidence="1">Uncharacterized protein</fullName>
    </submittedName>
</protein>
<evidence type="ECO:0000313" key="2">
    <source>
        <dbReference type="Proteomes" id="UP001165065"/>
    </source>
</evidence>
<proteinExistence type="predicted"/>
<reference evidence="2" key="1">
    <citation type="journal article" date="2023" name="Commun. Biol.">
        <title>Genome analysis of Parmales, the sister group of diatoms, reveals the evolutionary specialization of diatoms from phago-mixotrophs to photoautotrophs.</title>
        <authorList>
            <person name="Ban H."/>
            <person name="Sato S."/>
            <person name="Yoshikawa S."/>
            <person name="Yamada K."/>
            <person name="Nakamura Y."/>
            <person name="Ichinomiya M."/>
            <person name="Sato N."/>
            <person name="Blanc-Mathieu R."/>
            <person name="Endo H."/>
            <person name="Kuwata A."/>
            <person name="Ogata H."/>
        </authorList>
    </citation>
    <scope>NUCLEOTIDE SEQUENCE [LARGE SCALE GENOMIC DNA]</scope>
</reference>
<sequence length="332" mass="36903">MYIATNSFTLQIISPTRKFIQHEASRRLQGRPKSHIFAKSPSSWDDQIRAQVQKFNKAIENRVKEFQDATESAVDSMKEGVESFDPTGQKVTDRMAMKARNLALEPDAAASEVEKEIEELRFFKEKMTAFMIKEQEKAAQEDEEEARMRSYLPDPDLMRVCLQASGASFETCMDALRDSLMKTSDEEAALLMATALASGVDPKALEFVVEKGGATLVEAVRAIREEGGVDGDDTLAAIEKVMVNRRVALEERASKVVSGGGGEARNGSKKAIAKSEWSEMDKVACFSTGDWWEGTVLRVIPRRTGTMYEVEFSDKTKQVVGGDCVKARMETE</sequence>